<dbReference type="AlphaFoldDB" id="A0A915YZH3"/>
<feature type="compositionally biased region" description="Low complexity" evidence="1">
    <location>
        <begin position="67"/>
        <end position="78"/>
    </location>
</feature>
<feature type="region of interest" description="Disordered" evidence="1">
    <location>
        <begin position="34"/>
        <end position="81"/>
    </location>
</feature>
<feature type="compositionally biased region" description="Basic and acidic residues" evidence="1">
    <location>
        <begin position="47"/>
        <end position="56"/>
    </location>
</feature>
<dbReference type="Proteomes" id="UP000684084">
    <property type="component" value="Unassembled WGS sequence"/>
</dbReference>
<gene>
    <name evidence="2" type="ORF">CHRIB12_LOCUS6019</name>
</gene>
<sequence>MIQASSSNFIQVQQVVLVIGNSVSIDNIDNRRLTEKHRQDDGEEITEDKSSSEKKSTNKLSGQEQISSKQLSPLSPQSEFEDVIDDHESDLSLSDAPLKCPATFTDEEVKTTGTAIPIMSTERIKSSVQEQISSPLSSHPEFKDLVSNNNCESDSFSDNEPVNFPIINDVTELQLGPLPQKESRTSKLYVKSHTQQILSLSHILLLKPKQHCPLILEVFGGDLLESMHKDVIKRFTKHESEFDKETLIRLTRIVKRLLREEITRDKAFSELQILAVGRSYGERVILKAIRNIIERVPRTTLKSSVGEVELCTTYVDPILCTLFMDPDRGDFLRWPNKQAYEPESKKAGQLYDALYVMVEVGHVNVPMSLEQVPAFLASLIISNAFWDNCIASIENKEPSRRSTLDSPSFKEIIDHL</sequence>
<dbReference type="VEuPathDB" id="FungiDB:RhiirFUN_013372"/>
<name>A0A915YZH3_9GLOM</name>
<evidence type="ECO:0000256" key="1">
    <source>
        <dbReference type="SAM" id="MobiDB-lite"/>
    </source>
</evidence>
<dbReference type="OrthoDB" id="2225686at2759"/>
<proteinExistence type="predicted"/>
<accession>A0A915YZH3</accession>
<evidence type="ECO:0000313" key="3">
    <source>
        <dbReference type="Proteomes" id="UP000684084"/>
    </source>
</evidence>
<evidence type="ECO:0000313" key="2">
    <source>
        <dbReference type="EMBL" id="CAB5354905.1"/>
    </source>
</evidence>
<reference evidence="2" key="1">
    <citation type="submission" date="2020-05" db="EMBL/GenBank/DDBJ databases">
        <authorList>
            <person name="Rincon C."/>
            <person name="Sanders R I."/>
            <person name="Robbins C."/>
            <person name="Chaturvedi A."/>
        </authorList>
    </citation>
    <scope>NUCLEOTIDE SEQUENCE</scope>
    <source>
        <strain evidence="2">CHB12</strain>
    </source>
</reference>
<dbReference type="EMBL" id="CAGKOT010000009">
    <property type="protein sequence ID" value="CAB5354905.1"/>
    <property type="molecule type" value="Genomic_DNA"/>
</dbReference>
<dbReference type="VEuPathDB" id="FungiDB:RhiirFUN_013373"/>
<organism evidence="2 3">
    <name type="scientific">Rhizophagus irregularis</name>
    <dbReference type="NCBI Taxonomy" id="588596"/>
    <lineage>
        <taxon>Eukaryota</taxon>
        <taxon>Fungi</taxon>
        <taxon>Fungi incertae sedis</taxon>
        <taxon>Mucoromycota</taxon>
        <taxon>Glomeromycotina</taxon>
        <taxon>Glomeromycetes</taxon>
        <taxon>Glomerales</taxon>
        <taxon>Glomeraceae</taxon>
        <taxon>Rhizophagus</taxon>
    </lineage>
</organism>
<protein>
    <submittedName>
        <fullName evidence="2">Uncharacterized protein</fullName>
    </submittedName>
</protein>
<comment type="caution">
    <text evidence="2">The sequence shown here is derived from an EMBL/GenBank/DDBJ whole genome shotgun (WGS) entry which is preliminary data.</text>
</comment>